<evidence type="ECO:0000256" key="4">
    <source>
        <dbReference type="ARBA" id="ARBA00022692"/>
    </source>
</evidence>
<keyword evidence="6 9" id="KW-1133">Transmembrane helix</keyword>
<evidence type="ECO:0000256" key="8">
    <source>
        <dbReference type="SAM" id="MobiDB-lite"/>
    </source>
</evidence>
<feature type="transmembrane region" description="Helical" evidence="9">
    <location>
        <begin position="241"/>
        <end position="266"/>
    </location>
</feature>
<dbReference type="Pfam" id="PF01490">
    <property type="entry name" value="Aa_trans"/>
    <property type="match status" value="1"/>
</dbReference>
<accession>A0A0G2H562</accession>
<sequence>MSKDESENPTAEAVSEATQARDNLPLLSASSEADLEHSTSLNILSLPSDTRPEQKRQSSLSKPTPNGKPRIPRTPNRVRFDLQDSDSDSDEVSPMTPEGRRKKTQRDPGWLEDEDYLASSSNGTIGTGFAGADAPLLPHGHGPRERMSMEDEGLKPEDYLENARPKSNMRAAFMNMANSIIGAGIIGQPYALKQAGLITGVLLLIGLTFVVDWTIRLIVINSKLSGTPSFQSTVEFCFGRPGLIAISLAQWAFAFGGMIAFCVIIGDTIPQVFAALFPKLKNMAFLWLLTDRRAIIVLFVLGISWPLSLYRDIAMLSKASTLALLSMVIIIITVITQGVSVPSDLKGPISESLSISNGMFQAVGVISFAFVCHHNTLLIYTSLRTPTLSRFSTVVHLSTFISLLFCLTMALTGFLTFGSLTKGNLLNNFPPTNIMVNIARFCFGLNMLTTLPLECFVCREVILNYFYPRKAHKITRHFFITTTMVFASVGVSLLTSDLGVVFELVGATSACALAYILPPACYIRLVGKETTTTKPSLKKLLPAYLTIIFGFAVMIVSVAMNLVDMFEKRE</sequence>
<feature type="transmembrane region" description="Helical" evidence="9">
    <location>
        <begin position="501"/>
        <end position="523"/>
    </location>
</feature>
<feature type="compositionally biased region" description="Polar residues" evidence="8">
    <location>
        <begin position="38"/>
        <end position="48"/>
    </location>
</feature>
<organism evidence="11 12">
    <name type="scientific">Phaeomoniella chlamydospora</name>
    <name type="common">Phaeoacremonium chlamydosporum</name>
    <dbReference type="NCBI Taxonomy" id="158046"/>
    <lineage>
        <taxon>Eukaryota</taxon>
        <taxon>Fungi</taxon>
        <taxon>Dikarya</taxon>
        <taxon>Ascomycota</taxon>
        <taxon>Pezizomycotina</taxon>
        <taxon>Eurotiomycetes</taxon>
        <taxon>Chaetothyriomycetidae</taxon>
        <taxon>Phaeomoniellales</taxon>
        <taxon>Phaeomoniellaceae</taxon>
        <taxon>Phaeomoniella</taxon>
    </lineage>
</organism>
<feature type="region of interest" description="Disordered" evidence="8">
    <location>
        <begin position="1"/>
        <end position="151"/>
    </location>
</feature>
<reference evidence="11 12" key="1">
    <citation type="submission" date="2015-05" db="EMBL/GenBank/DDBJ databases">
        <title>Distinctive expansion of gene families associated with plant cell wall degradation and secondary metabolism in the genomes of grapevine trunk pathogens.</title>
        <authorList>
            <person name="Lawrence D.P."/>
            <person name="Travadon R."/>
            <person name="Rolshausen P.E."/>
            <person name="Baumgartner K."/>
        </authorList>
    </citation>
    <scope>NUCLEOTIDE SEQUENCE [LARGE SCALE GENOMIC DNA]</scope>
    <source>
        <strain evidence="11">UCRPC4</strain>
    </source>
</reference>
<dbReference type="GO" id="GO:0016020">
    <property type="term" value="C:membrane"/>
    <property type="evidence" value="ECO:0007669"/>
    <property type="project" value="UniProtKB-SubCell"/>
</dbReference>
<keyword evidence="12" id="KW-1185">Reference proteome</keyword>
<feature type="transmembrane region" description="Helical" evidence="9">
    <location>
        <begin position="438"/>
        <end position="457"/>
    </location>
</feature>
<dbReference type="GO" id="GO:0005783">
    <property type="term" value="C:endoplasmic reticulum"/>
    <property type="evidence" value="ECO:0007669"/>
    <property type="project" value="EnsemblFungi"/>
</dbReference>
<comment type="similarity">
    <text evidence="2">Belongs to the amino acid/polyamine transporter 2 family.</text>
</comment>
<evidence type="ECO:0000256" key="5">
    <source>
        <dbReference type="ARBA" id="ARBA00022970"/>
    </source>
</evidence>
<comment type="caution">
    <text evidence="11">The sequence shown here is derived from an EMBL/GenBank/DDBJ whole genome shotgun (WGS) entry which is preliminary data.</text>
</comment>
<feature type="transmembrane region" description="Helical" evidence="9">
    <location>
        <begin position="319"/>
        <end position="339"/>
    </location>
</feature>
<feature type="transmembrane region" description="Helical" evidence="9">
    <location>
        <begin position="395"/>
        <end position="418"/>
    </location>
</feature>
<name>A0A0G2H562_PHACM</name>
<keyword evidence="7 9" id="KW-0472">Membrane</keyword>
<protein>
    <submittedName>
        <fullName evidence="11">Putative amino acid transporter</fullName>
    </submittedName>
</protein>
<feature type="transmembrane region" description="Helical" evidence="9">
    <location>
        <begin position="286"/>
        <end position="307"/>
    </location>
</feature>
<feature type="transmembrane region" description="Helical" evidence="9">
    <location>
        <begin position="172"/>
        <end position="191"/>
    </location>
</feature>
<feature type="transmembrane region" description="Helical" evidence="9">
    <location>
        <begin position="543"/>
        <end position="563"/>
    </location>
</feature>
<dbReference type="Proteomes" id="UP000053317">
    <property type="component" value="Unassembled WGS sequence"/>
</dbReference>
<feature type="compositionally biased region" description="Basic and acidic residues" evidence="8">
    <location>
        <begin position="142"/>
        <end position="151"/>
    </location>
</feature>
<evidence type="ECO:0000256" key="7">
    <source>
        <dbReference type="ARBA" id="ARBA00023136"/>
    </source>
</evidence>
<dbReference type="PANTHER" id="PTHR22950:SF458">
    <property type="entry name" value="SODIUM-COUPLED NEUTRAL AMINO ACID TRANSPORTER 11-RELATED"/>
    <property type="match status" value="1"/>
</dbReference>
<keyword evidence="4 9" id="KW-0812">Transmembrane</keyword>
<feature type="transmembrane region" description="Helical" evidence="9">
    <location>
        <begin position="359"/>
        <end position="383"/>
    </location>
</feature>
<dbReference type="AlphaFoldDB" id="A0A0G2H562"/>
<feature type="transmembrane region" description="Helical" evidence="9">
    <location>
        <begin position="478"/>
        <end position="495"/>
    </location>
</feature>
<gene>
    <name evidence="11" type="ORF">UCRPC4_g02653</name>
</gene>
<evidence type="ECO:0000313" key="11">
    <source>
        <dbReference type="EMBL" id="KKY23840.1"/>
    </source>
</evidence>
<evidence type="ECO:0000256" key="3">
    <source>
        <dbReference type="ARBA" id="ARBA00022448"/>
    </source>
</evidence>
<evidence type="ECO:0000259" key="10">
    <source>
        <dbReference type="Pfam" id="PF01490"/>
    </source>
</evidence>
<reference evidence="11 12" key="2">
    <citation type="submission" date="2015-05" db="EMBL/GenBank/DDBJ databases">
        <authorList>
            <person name="Morales-Cruz A."/>
            <person name="Amrine K.C."/>
            <person name="Cantu D."/>
        </authorList>
    </citation>
    <scope>NUCLEOTIDE SEQUENCE [LARGE SCALE GENOMIC DNA]</scope>
    <source>
        <strain evidence="11">UCRPC4</strain>
    </source>
</reference>
<evidence type="ECO:0000256" key="1">
    <source>
        <dbReference type="ARBA" id="ARBA00004141"/>
    </source>
</evidence>
<keyword evidence="5" id="KW-0029">Amino-acid transport</keyword>
<comment type="subcellular location">
    <subcellularLocation>
        <location evidence="1">Membrane</location>
        <topology evidence="1">Multi-pass membrane protein</topology>
    </subcellularLocation>
</comment>
<evidence type="ECO:0000313" key="12">
    <source>
        <dbReference type="Proteomes" id="UP000053317"/>
    </source>
</evidence>
<evidence type="ECO:0000256" key="9">
    <source>
        <dbReference type="SAM" id="Phobius"/>
    </source>
</evidence>
<keyword evidence="3" id="KW-0813">Transport</keyword>
<evidence type="ECO:0000256" key="2">
    <source>
        <dbReference type="ARBA" id="ARBA00008066"/>
    </source>
</evidence>
<dbReference type="PANTHER" id="PTHR22950">
    <property type="entry name" value="AMINO ACID TRANSPORTER"/>
    <property type="match status" value="1"/>
</dbReference>
<dbReference type="OrthoDB" id="28208at2759"/>
<feature type="transmembrane region" description="Helical" evidence="9">
    <location>
        <begin position="197"/>
        <end position="220"/>
    </location>
</feature>
<dbReference type="EMBL" id="LCWF01000064">
    <property type="protein sequence ID" value="KKY23840.1"/>
    <property type="molecule type" value="Genomic_DNA"/>
</dbReference>
<dbReference type="InterPro" id="IPR013057">
    <property type="entry name" value="AA_transpt_TM"/>
</dbReference>
<feature type="domain" description="Amino acid transporter transmembrane" evidence="10">
    <location>
        <begin position="166"/>
        <end position="560"/>
    </location>
</feature>
<evidence type="ECO:0000256" key="6">
    <source>
        <dbReference type="ARBA" id="ARBA00022989"/>
    </source>
</evidence>
<proteinExistence type="inferred from homology"/>
<dbReference type="GO" id="GO:0015179">
    <property type="term" value="F:L-amino acid transmembrane transporter activity"/>
    <property type="evidence" value="ECO:0007669"/>
    <property type="project" value="TreeGrafter"/>
</dbReference>